<dbReference type="InterPro" id="IPR036188">
    <property type="entry name" value="FAD/NAD-bd_sf"/>
</dbReference>
<dbReference type="Pfam" id="PF04820">
    <property type="entry name" value="Trp_halogenase"/>
    <property type="match status" value="1"/>
</dbReference>
<proteinExistence type="predicted"/>
<dbReference type="EMBL" id="JBHSDH010000013">
    <property type="protein sequence ID" value="MFC4293254.1"/>
    <property type="molecule type" value="Genomic_DNA"/>
</dbReference>
<dbReference type="GO" id="GO:0016491">
    <property type="term" value="F:oxidoreductase activity"/>
    <property type="evidence" value="ECO:0007669"/>
    <property type="project" value="UniProtKB-KW"/>
</dbReference>
<comment type="caution">
    <text evidence="1">The sequence shown here is derived from an EMBL/GenBank/DDBJ whole genome shotgun (WGS) entry which is preliminary data.</text>
</comment>
<dbReference type="PANTHER" id="PTHR43747">
    <property type="entry name" value="FAD-BINDING PROTEIN"/>
    <property type="match status" value="1"/>
</dbReference>
<keyword evidence="2" id="KW-1185">Reference proteome</keyword>
<dbReference type="InterPro" id="IPR033856">
    <property type="entry name" value="Trp_halogen"/>
</dbReference>
<dbReference type="Gene3D" id="3.50.50.60">
    <property type="entry name" value="FAD/NAD(P)-binding domain"/>
    <property type="match status" value="1"/>
</dbReference>
<dbReference type="Proteomes" id="UP001595887">
    <property type="component" value="Unassembled WGS sequence"/>
</dbReference>
<protein>
    <submittedName>
        <fullName evidence="1">Tryptophan halogenase family protein</fullName>
        <ecNumber evidence="1">1.14.19.-</ecNumber>
    </submittedName>
</protein>
<keyword evidence="1" id="KW-0560">Oxidoreductase</keyword>
<organism evidence="1 2">
    <name type="scientific">Sphingorhabdus arenilitoris</name>
    <dbReference type="NCBI Taxonomy" id="1490041"/>
    <lineage>
        <taxon>Bacteria</taxon>
        <taxon>Pseudomonadati</taxon>
        <taxon>Pseudomonadota</taxon>
        <taxon>Alphaproteobacteria</taxon>
        <taxon>Sphingomonadales</taxon>
        <taxon>Sphingomonadaceae</taxon>
        <taxon>Sphingorhabdus</taxon>
    </lineage>
</organism>
<gene>
    <name evidence="1" type="ORF">ACFOWX_12585</name>
</gene>
<dbReference type="SUPFAM" id="SSF51905">
    <property type="entry name" value="FAD/NAD(P)-binding domain"/>
    <property type="match status" value="1"/>
</dbReference>
<dbReference type="InterPro" id="IPR006905">
    <property type="entry name" value="Flavin_halogenase"/>
</dbReference>
<evidence type="ECO:0000313" key="1">
    <source>
        <dbReference type="EMBL" id="MFC4293254.1"/>
    </source>
</evidence>
<dbReference type="EC" id="1.14.19.-" evidence="1"/>
<sequence>MRDIVIAGGGTAGWMAAAAFARFLGGGHNVTLVESDAIGTVGVGEATIPQIQNFNNALGIDEAEFLKATQGSYKLGIEFDGWSAPGKKYIHAFGQIGRQLGFVPFHHYVLRDQQRGGARDLWSYSPTAIAAAQNRFSPVQERPGQMPSGTAWAYHFDAGLYAAFLRRYAEDKGVKRIEGKIAEAQQQEGRISALRLDDGRQVGGDFFIDCTGFAALLIGGAMESGFDDWSDLLPCNRAAAVQCEAAFVITPYTRSSARAAGWQWRIPLQHRTGNGHVYCSDFMSDDEAASILLSHLDGAAIGDPRLIKFTTGMRRDSWKSNVVALGLAAGFMEPLESTSIHLVQSAIERILQFFPGDTDAAADIEEYNRRTQAEWLAIRDFLILHYHRNGRSEAFWEAGRKTDIPKSLARRLALFESSGRIMREGDELFTEVGWLQVMTGQGVTPQSWHPMAGQISDGQLTEFLGLAAQHANAQADKMIPHNQWIEQYCKSDAGHRMVA</sequence>
<name>A0ABV8RKF3_9SPHN</name>
<dbReference type="InterPro" id="IPR050816">
    <property type="entry name" value="Flavin-dep_Halogenase_NPB"/>
</dbReference>
<accession>A0ABV8RKF3</accession>
<dbReference type="RefSeq" id="WP_381424637.1">
    <property type="nucleotide sequence ID" value="NZ_JBHSDH010000013.1"/>
</dbReference>
<reference evidence="2" key="1">
    <citation type="journal article" date="2019" name="Int. J. Syst. Evol. Microbiol.">
        <title>The Global Catalogue of Microorganisms (GCM) 10K type strain sequencing project: providing services to taxonomists for standard genome sequencing and annotation.</title>
        <authorList>
            <consortium name="The Broad Institute Genomics Platform"/>
            <consortium name="The Broad Institute Genome Sequencing Center for Infectious Disease"/>
            <person name="Wu L."/>
            <person name="Ma J."/>
        </authorList>
    </citation>
    <scope>NUCLEOTIDE SEQUENCE [LARGE SCALE GENOMIC DNA]</scope>
    <source>
        <strain evidence="2">CECT 8531</strain>
    </source>
</reference>
<dbReference type="PANTHER" id="PTHR43747:SF4">
    <property type="entry name" value="FLAVIN-DEPENDENT TRYPTOPHAN HALOGENASE"/>
    <property type="match status" value="1"/>
</dbReference>
<dbReference type="PIRSF" id="PIRSF011396">
    <property type="entry name" value="Trp_halogenase"/>
    <property type="match status" value="1"/>
</dbReference>
<evidence type="ECO:0000313" key="2">
    <source>
        <dbReference type="Proteomes" id="UP001595887"/>
    </source>
</evidence>